<evidence type="ECO:0000259" key="2">
    <source>
        <dbReference type="SMART" id="SM00822"/>
    </source>
</evidence>
<dbReference type="Gene3D" id="3.40.50.720">
    <property type="entry name" value="NAD(P)-binding Rossmann-like Domain"/>
    <property type="match status" value="1"/>
</dbReference>
<protein>
    <submittedName>
        <fullName evidence="3">SDR family oxidoreductase</fullName>
    </submittedName>
</protein>
<dbReference type="InterPro" id="IPR036291">
    <property type="entry name" value="NAD(P)-bd_dom_sf"/>
</dbReference>
<dbReference type="RefSeq" id="WP_241602657.1">
    <property type="nucleotide sequence ID" value="NZ_JAKVIN010000007.1"/>
</dbReference>
<dbReference type="InterPro" id="IPR002347">
    <property type="entry name" value="SDR_fam"/>
</dbReference>
<feature type="domain" description="Ketoreductase" evidence="2">
    <location>
        <begin position="7"/>
        <end position="190"/>
    </location>
</feature>
<gene>
    <name evidence="3" type="ORF">MKI86_16495</name>
</gene>
<evidence type="ECO:0000256" key="1">
    <source>
        <dbReference type="ARBA" id="ARBA00006484"/>
    </source>
</evidence>
<dbReference type="Proteomes" id="UP001201844">
    <property type="component" value="Unassembled WGS sequence"/>
</dbReference>
<dbReference type="PROSITE" id="PS00061">
    <property type="entry name" value="ADH_SHORT"/>
    <property type="match status" value="1"/>
</dbReference>
<dbReference type="InterPro" id="IPR020904">
    <property type="entry name" value="Sc_DH/Rdtase_CS"/>
</dbReference>
<dbReference type="PRINTS" id="PR00081">
    <property type="entry name" value="GDHRDH"/>
</dbReference>
<dbReference type="SMART" id="SM00822">
    <property type="entry name" value="PKS_KR"/>
    <property type="match status" value="1"/>
</dbReference>
<accession>A0ABT0CQ63</accession>
<keyword evidence="3" id="KW-0614">Plasmid</keyword>
<organism evidence="3 4">
    <name type="scientific">Shinella sedimenti</name>
    <dbReference type="NCBI Taxonomy" id="2919913"/>
    <lineage>
        <taxon>Bacteria</taxon>
        <taxon>Pseudomonadati</taxon>
        <taxon>Pseudomonadota</taxon>
        <taxon>Alphaproteobacteria</taxon>
        <taxon>Hyphomicrobiales</taxon>
        <taxon>Rhizobiaceae</taxon>
        <taxon>Shinella</taxon>
    </lineage>
</organism>
<dbReference type="PRINTS" id="PR00080">
    <property type="entry name" value="SDRFAMILY"/>
</dbReference>
<dbReference type="EMBL" id="JAKVIN010000007">
    <property type="protein sequence ID" value="MCJ8150750.1"/>
    <property type="molecule type" value="Genomic_DNA"/>
</dbReference>
<proteinExistence type="inferred from homology"/>
<reference evidence="3 4" key="1">
    <citation type="submission" date="2022-02" db="EMBL/GenBank/DDBJ databases">
        <title>Shinella B3.7 sp. nov., isolated from Sediment (Zhairuo Island).</title>
        <authorList>
            <person name="Chen G."/>
        </authorList>
    </citation>
    <scope>NUCLEOTIDE SEQUENCE [LARGE SCALE GENOMIC DNA]</scope>
    <source>
        <strain evidence="3 4">B3.7</strain>
        <plasmid evidence="3">unnamed</plasmid>
    </source>
</reference>
<comment type="similarity">
    <text evidence="1">Belongs to the short-chain dehydrogenases/reductases (SDR) family.</text>
</comment>
<geneLocation type="plasmid" evidence="3">
    <name>unnamed</name>
</geneLocation>
<dbReference type="PANTHER" id="PTHR42760">
    <property type="entry name" value="SHORT-CHAIN DEHYDROGENASES/REDUCTASES FAMILY MEMBER"/>
    <property type="match status" value="1"/>
</dbReference>
<sequence>MFDLSNKVALVTGGNGGIGLAMAKALHSAGATVAIVGRDLRKNDEASLLLSSVNGDPGLALVADTTDERQVAAMVEQVVSHYGRLDIVINNVGTNDRKLPQEYSLAEWNALISINLTTAFLVSQQVFPQLARNGGKILNVGSMLSLFGSAMSAPYAAAKGGVVQLTKSLAQAWAKDGIQVNAILPGWIDTDLTAGAKVQIPELHGRVLARTPAGRWGKPDDLAGAALFLCSPAADFITGVVLPVDGGYSSNG</sequence>
<name>A0ABT0CQ63_9HYPH</name>
<dbReference type="InterPro" id="IPR057326">
    <property type="entry name" value="KR_dom"/>
</dbReference>
<comment type="caution">
    <text evidence="3">The sequence shown here is derived from an EMBL/GenBank/DDBJ whole genome shotgun (WGS) entry which is preliminary data.</text>
</comment>
<keyword evidence="4" id="KW-1185">Reference proteome</keyword>
<evidence type="ECO:0000313" key="4">
    <source>
        <dbReference type="Proteomes" id="UP001201844"/>
    </source>
</evidence>
<evidence type="ECO:0000313" key="3">
    <source>
        <dbReference type="EMBL" id="MCJ8150750.1"/>
    </source>
</evidence>
<dbReference type="Pfam" id="PF13561">
    <property type="entry name" value="adh_short_C2"/>
    <property type="match status" value="1"/>
</dbReference>
<dbReference type="SUPFAM" id="SSF51735">
    <property type="entry name" value="NAD(P)-binding Rossmann-fold domains"/>
    <property type="match status" value="1"/>
</dbReference>